<dbReference type="Proteomes" id="UP000503278">
    <property type="component" value="Chromosome"/>
</dbReference>
<feature type="domain" description="HNH nuclease" evidence="1">
    <location>
        <begin position="227"/>
        <end position="274"/>
    </location>
</feature>
<accession>A0A7L5DZL3</accession>
<reference evidence="2 3" key="1">
    <citation type="submission" date="2020-04" db="EMBL/GenBank/DDBJ databases">
        <title>Genome sequencing of novel species.</title>
        <authorList>
            <person name="Heo J."/>
            <person name="Kim S.-J."/>
            <person name="Kim J.-S."/>
            <person name="Hong S.-B."/>
            <person name="Kwon S.-W."/>
        </authorList>
    </citation>
    <scope>NUCLEOTIDE SEQUENCE [LARGE SCALE GENOMIC DNA]</scope>
    <source>
        <strain evidence="2 3">F39-2</strain>
    </source>
</reference>
<dbReference type="InterPro" id="IPR003615">
    <property type="entry name" value="HNH_nuc"/>
</dbReference>
<dbReference type="Gene3D" id="1.10.30.50">
    <property type="match status" value="1"/>
</dbReference>
<dbReference type="Pfam" id="PF13395">
    <property type="entry name" value="HNH_4"/>
    <property type="match status" value="1"/>
</dbReference>
<dbReference type="KEGG" id="mrob:HH214_06065"/>
<keyword evidence="3" id="KW-1185">Reference proteome</keyword>
<dbReference type="EMBL" id="CP051682">
    <property type="protein sequence ID" value="QJD95469.1"/>
    <property type="molecule type" value="Genomic_DNA"/>
</dbReference>
<evidence type="ECO:0000313" key="2">
    <source>
        <dbReference type="EMBL" id="QJD95469.1"/>
    </source>
</evidence>
<name>A0A7L5DZL3_9SPHI</name>
<dbReference type="AlphaFoldDB" id="A0A7L5DZL3"/>
<evidence type="ECO:0000313" key="3">
    <source>
        <dbReference type="Proteomes" id="UP000503278"/>
    </source>
</evidence>
<organism evidence="2 3">
    <name type="scientific">Mucilaginibacter robiniae</name>
    <dbReference type="NCBI Taxonomy" id="2728022"/>
    <lineage>
        <taxon>Bacteria</taxon>
        <taxon>Pseudomonadati</taxon>
        <taxon>Bacteroidota</taxon>
        <taxon>Sphingobacteriia</taxon>
        <taxon>Sphingobacteriales</taxon>
        <taxon>Sphingobacteriaceae</taxon>
        <taxon>Mucilaginibacter</taxon>
    </lineage>
</organism>
<protein>
    <recommendedName>
        <fullName evidence="1">HNH nuclease domain-containing protein</fullName>
    </recommendedName>
</protein>
<proteinExistence type="predicted"/>
<evidence type="ECO:0000259" key="1">
    <source>
        <dbReference type="Pfam" id="PF13395"/>
    </source>
</evidence>
<dbReference type="RefSeq" id="WP_169606479.1">
    <property type="nucleotide sequence ID" value="NZ_CP051682.1"/>
</dbReference>
<gene>
    <name evidence="2" type="ORF">HH214_06065</name>
</gene>
<sequence length="342" mass="39775">MELPYDEDLPVHLLAGCFNNTSATYKFYWFLAVLGRVELGEVRIAKRDLFAEMVAHAWYTVNYFKVSFGKQDKLQEAILSIKALEALTIDVDRGYIFKQLSSSANKATLKELRYFNGEVPHRFLSPWFRAADTQATYTASQRFENKCLYALYADQIEINPIWVDYLKRHAGNLRQFCYWNLAVYLQAKNPNVPDIPNKLIKLPVRKALTEQRKFWDIVVGELGSVGCIYTNKKLIVGDYAVEHFLPYAFVSHDLMWNLIPADRSFNSTKSDKLPPLERYFEPYFELQRSALEIIQHKAPKHKFLEDYLTIVPDVSLFEQQRVFEQIQPMATIARNNGFELLG</sequence>